<dbReference type="PANTHER" id="PTHR43449">
    <property type="entry name" value="NUCLEOTIDYLTRANSFERASE"/>
    <property type="match status" value="1"/>
</dbReference>
<keyword evidence="2" id="KW-0808">Transferase</keyword>
<proteinExistence type="predicted"/>
<evidence type="ECO:0000313" key="2">
    <source>
        <dbReference type="EMBL" id="NYR15325.1"/>
    </source>
</evidence>
<dbReference type="InterPro" id="IPR043519">
    <property type="entry name" value="NT_sf"/>
</dbReference>
<dbReference type="GeneID" id="5055471"/>
<dbReference type="CDD" id="cd05403">
    <property type="entry name" value="NT_KNTase_like"/>
    <property type="match status" value="1"/>
</dbReference>
<evidence type="ECO:0000259" key="1">
    <source>
        <dbReference type="Pfam" id="PF01909"/>
    </source>
</evidence>
<name>A0A7L4P8K9_9CREN</name>
<feature type="domain" description="Polymerase nucleotidyl transferase" evidence="1">
    <location>
        <begin position="23"/>
        <end position="70"/>
    </location>
</feature>
<reference evidence="2 3" key="1">
    <citation type="journal article" date="2020" name="Nat. Commun.">
        <title>The structures of two archaeal type IV pili illuminate evolutionary relationships.</title>
        <authorList>
            <person name="Wang F."/>
            <person name="Baquero D.P."/>
            <person name="Su Z."/>
            <person name="Beltran L.C."/>
            <person name="Prangishvili D."/>
            <person name="Krupovic M."/>
            <person name="Egelman E.H."/>
        </authorList>
    </citation>
    <scope>NUCLEOTIDE SEQUENCE [LARGE SCALE GENOMIC DNA]</scope>
    <source>
        <strain evidence="2 3">2GA</strain>
    </source>
</reference>
<dbReference type="EMBL" id="JAAVJF010000002">
    <property type="protein sequence ID" value="NYR15325.1"/>
    <property type="molecule type" value="Genomic_DNA"/>
</dbReference>
<keyword evidence="3" id="KW-1185">Reference proteome</keyword>
<dbReference type="AlphaFoldDB" id="A0A7L4P8K9"/>
<dbReference type="RefSeq" id="WP_128622257.1">
    <property type="nucleotide sequence ID" value="NZ_JAAVJF010000002.1"/>
</dbReference>
<comment type="caution">
    <text evidence="2">The sequence shown here is derived from an EMBL/GenBank/DDBJ whole genome shotgun (WGS) entry which is preliminary data.</text>
</comment>
<dbReference type="SUPFAM" id="SSF81301">
    <property type="entry name" value="Nucleotidyltransferase"/>
    <property type="match status" value="1"/>
</dbReference>
<protein>
    <submittedName>
        <fullName evidence="2">Nucleotidyltransferase domain-containing protein</fullName>
    </submittedName>
</protein>
<dbReference type="Proteomes" id="UP000554766">
    <property type="component" value="Unassembled WGS sequence"/>
</dbReference>
<accession>A0A7L4P8K9</accession>
<dbReference type="GO" id="GO:0016779">
    <property type="term" value="F:nucleotidyltransferase activity"/>
    <property type="evidence" value="ECO:0007669"/>
    <property type="project" value="InterPro"/>
</dbReference>
<sequence length="121" mass="13404">MAVVEWRRRLREEALRRAAEVASRVRGTVFLVGSFARGDFSEDSDVDLLIIGEFREPPHRRLLDVWAAGVEIIALTAAEALNAVEKCYPIAEDVAIGVVLKDDLALAAELVSRARKCSKTR</sequence>
<gene>
    <name evidence="2" type="ORF">HC235_05050</name>
</gene>
<dbReference type="Pfam" id="PF01909">
    <property type="entry name" value="NTP_transf_2"/>
    <property type="match status" value="1"/>
</dbReference>
<dbReference type="PANTHER" id="PTHR43449:SF3">
    <property type="entry name" value="POLYMERASE NUCLEOTIDYL TRANSFERASE DOMAIN-CONTAINING PROTEIN"/>
    <property type="match status" value="1"/>
</dbReference>
<organism evidence="2 3">
    <name type="scientific">Pyrobaculum arsenaticum</name>
    <dbReference type="NCBI Taxonomy" id="121277"/>
    <lineage>
        <taxon>Archaea</taxon>
        <taxon>Thermoproteota</taxon>
        <taxon>Thermoprotei</taxon>
        <taxon>Thermoproteales</taxon>
        <taxon>Thermoproteaceae</taxon>
        <taxon>Pyrobaculum</taxon>
    </lineage>
</organism>
<dbReference type="InterPro" id="IPR002934">
    <property type="entry name" value="Polymerase_NTP_transf_dom"/>
</dbReference>
<evidence type="ECO:0000313" key="3">
    <source>
        <dbReference type="Proteomes" id="UP000554766"/>
    </source>
</evidence>
<dbReference type="Gene3D" id="3.30.460.10">
    <property type="entry name" value="Beta Polymerase, domain 2"/>
    <property type="match status" value="1"/>
</dbReference>